<feature type="compositionally biased region" description="Basic and acidic residues" evidence="1">
    <location>
        <begin position="953"/>
        <end position="972"/>
    </location>
</feature>
<dbReference type="InterPro" id="IPR036322">
    <property type="entry name" value="WD40_repeat_dom_sf"/>
</dbReference>
<dbReference type="Proteomes" id="UP001642484">
    <property type="component" value="Unassembled WGS sequence"/>
</dbReference>
<feature type="region of interest" description="Disordered" evidence="1">
    <location>
        <begin position="953"/>
        <end position="979"/>
    </location>
</feature>
<feature type="compositionally biased region" description="Basic and acidic residues" evidence="1">
    <location>
        <begin position="906"/>
        <end position="921"/>
    </location>
</feature>
<evidence type="ECO:0000256" key="1">
    <source>
        <dbReference type="SAM" id="MobiDB-lite"/>
    </source>
</evidence>
<name>A0ABP0KDU0_9DINO</name>
<dbReference type="SUPFAM" id="SSF50978">
    <property type="entry name" value="WD40 repeat-like"/>
    <property type="match status" value="1"/>
</dbReference>
<feature type="domain" description="Pinin/SDK/MemA protein" evidence="2">
    <location>
        <begin position="938"/>
        <end position="1057"/>
    </location>
</feature>
<dbReference type="EMBL" id="CAXAMN010008335">
    <property type="protein sequence ID" value="CAK9024801.1"/>
    <property type="molecule type" value="Genomic_DNA"/>
</dbReference>
<dbReference type="InterPro" id="IPR006786">
    <property type="entry name" value="Pinin_SDK_MemA"/>
</dbReference>
<comment type="caution">
    <text evidence="3">The sequence shown here is derived from an EMBL/GenBank/DDBJ whole genome shotgun (WGS) entry which is preliminary data.</text>
</comment>
<reference evidence="3 4" key="1">
    <citation type="submission" date="2024-02" db="EMBL/GenBank/DDBJ databases">
        <authorList>
            <person name="Chen Y."/>
            <person name="Shah S."/>
            <person name="Dougan E. K."/>
            <person name="Thang M."/>
            <person name="Chan C."/>
        </authorList>
    </citation>
    <scope>NUCLEOTIDE SEQUENCE [LARGE SCALE GENOMIC DNA]</scope>
</reference>
<organism evidence="3 4">
    <name type="scientific">Durusdinium trenchii</name>
    <dbReference type="NCBI Taxonomy" id="1381693"/>
    <lineage>
        <taxon>Eukaryota</taxon>
        <taxon>Sar</taxon>
        <taxon>Alveolata</taxon>
        <taxon>Dinophyceae</taxon>
        <taxon>Suessiales</taxon>
        <taxon>Symbiodiniaceae</taxon>
        <taxon>Durusdinium</taxon>
    </lineage>
</organism>
<evidence type="ECO:0000259" key="2">
    <source>
        <dbReference type="Pfam" id="PF04696"/>
    </source>
</evidence>
<evidence type="ECO:0000313" key="3">
    <source>
        <dbReference type="EMBL" id="CAK9024801.1"/>
    </source>
</evidence>
<dbReference type="InterPro" id="IPR043519">
    <property type="entry name" value="NT_sf"/>
</dbReference>
<feature type="compositionally biased region" description="Polar residues" evidence="1">
    <location>
        <begin position="42"/>
        <end position="53"/>
    </location>
</feature>
<gene>
    <name evidence="3" type="ORF">CCMP2556_LOCUS15770</name>
</gene>
<protein>
    <recommendedName>
        <fullName evidence="2">Pinin/SDK/MemA protein domain-containing protein</fullName>
    </recommendedName>
</protein>
<evidence type="ECO:0000313" key="4">
    <source>
        <dbReference type="Proteomes" id="UP001642484"/>
    </source>
</evidence>
<sequence length="1073" mass="116025">MAGMAHFPTASEAFQVVAKAAQAGSIKDYEVFVEYADGPDRSQPNAQRKLSSLRQEKVEKSKRGYQPQSGYQPSFRPPCGWQRIWRISHQQDVLWDRSAKLCLLPLSRSPSAVSAATRNHFAELPAAILARVVLICDLSALMTLASAFPAIGRTSLELAEAMPVAAPPAGAAHARWLSFARASLRWAELLGGLRSAVEASRGSVGRRKSSSNDSSHNSLTMAGMAGMAGAPCTSFAPPVCTFEASCASMCPSSPHLFATGHQDGIRLWGHPGTTKMGLLKTKSPVISLDLGKSGEMLAAITMNQAQSVAMLWDLTSVNGASSPLWQVSAAPLDPHFLSDGLLVGKAAEAARATLQVLDYNCGRVLQELEFPGVPSASCKCMPMPTASPSRRTTMLPSVFVAAAGNIYKVVDDAVDPVQRRVVPFATLPSAVLALAAAPRCSAGAAVAAVAAARADGLVSVLSTDGALLAELKVSELELENLSWSVSRAETLTGLGTSSLRPLVSSLVLLEEVLVCAVNLGTAGTDSAVHFRLPSLRPDGVAFAQLHPVATSLASRRALGGISQHPQRGHRAGVVARDGEFHGGGPCPEVGGVQLHFQRQVGRMHCIPLGRREAAFVTGDALYSAENGVWNVHSTAHGKTASLLTGYSSDSSDGDGSAECVVAVAPHVAPALEAFRRLDPEAEVHGSHALGLWDERSDLDLLTTKPLVQLLQVLRSSKGCPLELVEYVASARVPRLRLRCGQVELDVVEGGRDPEALAKDQFIRRWLEDESVKGLAMKIKDFTRRNEKELPREEGFPNFFLFLLTGLYFVQRKKEALSSESSTKRSAEELFRGWLTWLADATPKEVDLRDGTAALAAIERAESALRIVEPVSGRTVCSLSAPNAQHLAALATLLRDTLGVRSGAGSDHGEHPNSLEETRKGWTMESDGNELSRRELERQLQELRRDKVKIDDNIRRMEATQKREEKEQGEGESRKRKRDEELETVWLQKEKTSKMGQLQSKALSRVEEKVSEIEKQIEQKEVLLLQRNHYSLMMNFIRTEVQPPIFFLPAKHTRDTEKQSLGCGGGGDDKVTQG</sequence>
<accession>A0ABP0KDU0</accession>
<dbReference type="SUPFAM" id="SSF81301">
    <property type="entry name" value="Nucleotidyltransferase"/>
    <property type="match status" value="1"/>
</dbReference>
<keyword evidence="4" id="KW-1185">Reference proteome</keyword>
<feature type="region of interest" description="Disordered" evidence="1">
    <location>
        <begin position="901"/>
        <end position="933"/>
    </location>
</feature>
<dbReference type="Pfam" id="PF04696">
    <property type="entry name" value="Pinin_SDK_memA"/>
    <property type="match status" value="1"/>
</dbReference>
<feature type="region of interest" description="Disordered" evidence="1">
    <location>
        <begin position="37"/>
        <end position="74"/>
    </location>
</feature>
<proteinExistence type="predicted"/>